<dbReference type="GO" id="GO:0005509">
    <property type="term" value="F:calcium ion binding"/>
    <property type="evidence" value="ECO:0007669"/>
    <property type="project" value="InterPro"/>
</dbReference>
<dbReference type="Pfam" id="PF00353">
    <property type="entry name" value="HemolysinCabind"/>
    <property type="match status" value="4"/>
</dbReference>
<dbReference type="InterPro" id="IPR050557">
    <property type="entry name" value="RTX_toxin/Mannuronan_C5-epim"/>
</dbReference>
<dbReference type="GO" id="GO:0005576">
    <property type="term" value="C:extracellular region"/>
    <property type="evidence" value="ECO:0007669"/>
    <property type="project" value="UniProtKB-SubCell"/>
</dbReference>
<reference evidence="4" key="2">
    <citation type="submission" date="2020-09" db="EMBL/GenBank/DDBJ databases">
        <authorList>
            <person name="Sun Q."/>
            <person name="Kim S."/>
        </authorList>
    </citation>
    <scope>NUCLEOTIDE SEQUENCE</scope>
    <source>
        <strain evidence="4">KCTC 23310</strain>
    </source>
</reference>
<dbReference type="InterPro" id="IPR001343">
    <property type="entry name" value="Hemolysn_Ca-bd"/>
</dbReference>
<proteinExistence type="predicted"/>
<dbReference type="Gene3D" id="2.150.10.10">
    <property type="entry name" value="Serralysin-like metalloprotease, C-terminal"/>
    <property type="match status" value="2"/>
</dbReference>
<keyword evidence="5" id="KW-1185">Reference proteome</keyword>
<dbReference type="SUPFAM" id="SSF51120">
    <property type="entry name" value="beta-Roll"/>
    <property type="match status" value="2"/>
</dbReference>
<dbReference type="RefSeq" id="WP_189409380.1">
    <property type="nucleotide sequence ID" value="NZ_BMYJ01000001.1"/>
</dbReference>
<evidence type="ECO:0000256" key="2">
    <source>
        <dbReference type="ARBA" id="ARBA00022525"/>
    </source>
</evidence>
<dbReference type="AlphaFoldDB" id="A0A918TF22"/>
<dbReference type="PROSITE" id="PS00330">
    <property type="entry name" value="HEMOLYSIN_CALCIUM"/>
    <property type="match status" value="3"/>
</dbReference>
<dbReference type="InterPro" id="IPR011049">
    <property type="entry name" value="Serralysin-like_metalloprot_C"/>
</dbReference>
<organism evidence="4 5">
    <name type="scientific">Neogemmobacter tilapiae</name>
    <dbReference type="NCBI Taxonomy" id="875041"/>
    <lineage>
        <taxon>Bacteria</taxon>
        <taxon>Pseudomonadati</taxon>
        <taxon>Pseudomonadota</taxon>
        <taxon>Alphaproteobacteria</taxon>
        <taxon>Rhodobacterales</taxon>
        <taxon>Paracoccaceae</taxon>
        <taxon>Neogemmobacter</taxon>
    </lineage>
</organism>
<comment type="subcellular location">
    <subcellularLocation>
        <location evidence="1">Secreted</location>
    </subcellularLocation>
</comment>
<dbReference type="PANTHER" id="PTHR38340">
    <property type="entry name" value="S-LAYER PROTEIN"/>
    <property type="match status" value="1"/>
</dbReference>
<comment type="caution">
    <text evidence="4">The sequence shown here is derived from an EMBL/GenBank/DDBJ whole genome shotgun (WGS) entry which is preliminary data.</text>
</comment>
<evidence type="ECO:0000256" key="1">
    <source>
        <dbReference type="ARBA" id="ARBA00004613"/>
    </source>
</evidence>
<dbReference type="PRINTS" id="PR00313">
    <property type="entry name" value="CABNDNGRPT"/>
</dbReference>
<sequence length="324" mass="33467">MAKVYGTNTPDNLLAAPGGDALFGWDKSNAPGREGPSTDHDTLTGGAGDDTLSGGQGNDVLFGGEGRNLLLGGNGDDRVTMLLGFGRDTADGGNGVDVLTIDASAQTKKITHVFGAADTETALGDGSTYIGFERLNFLGGKGDDYVIAGALSDRLYGGEGDDRLVAGGGRDQIWGDQGDDRIYGELGRDRLYGGDGADALGGGDGDDTLIGGLGKDTLFGQEGRDVFVFNEAGEKNFDMIEGFDGSEDRIHLSAALFDDLAKGALRSGQFVVGAEAKDANDRIIYTNGTGKIWLDVDGAGGAEKVLLAQIEKGLILNAGDFLII</sequence>
<protein>
    <submittedName>
        <fullName evidence="4">Hemolysin expression modulating protein</fullName>
    </submittedName>
</protein>
<gene>
    <name evidence="4" type="ORF">GCM10007315_00600</name>
</gene>
<keyword evidence="2" id="KW-0964">Secreted</keyword>
<dbReference type="Proteomes" id="UP000638981">
    <property type="component" value="Unassembled WGS sequence"/>
</dbReference>
<evidence type="ECO:0000313" key="5">
    <source>
        <dbReference type="Proteomes" id="UP000638981"/>
    </source>
</evidence>
<name>A0A918TF22_9RHOB</name>
<reference evidence="4" key="1">
    <citation type="journal article" date="2014" name="Int. J. Syst. Evol. Microbiol.">
        <title>Complete genome sequence of Corynebacterium casei LMG S-19264T (=DSM 44701T), isolated from a smear-ripened cheese.</title>
        <authorList>
            <consortium name="US DOE Joint Genome Institute (JGI-PGF)"/>
            <person name="Walter F."/>
            <person name="Albersmeier A."/>
            <person name="Kalinowski J."/>
            <person name="Ruckert C."/>
        </authorList>
    </citation>
    <scope>NUCLEOTIDE SEQUENCE</scope>
    <source>
        <strain evidence="4">KCTC 23310</strain>
    </source>
</reference>
<dbReference type="EMBL" id="BMYJ01000001">
    <property type="protein sequence ID" value="GHC43481.1"/>
    <property type="molecule type" value="Genomic_DNA"/>
</dbReference>
<evidence type="ECO:0000313" key="4">
    <source>
        <dbReference type="EMBL" id="GHC43481.1"/>
    </source>
</evidence>
<dbReference type="InterPro" id="IPR018511">
    <property type="entry name" value="Hemolysin-typ_Ca-bd_CS"/>
</dbReference>
<feature type="region of interest" description="Disordered" evidence="3">
    <location>
        <begin position="26"/>
        <end position="55"/>
    </location>
</feature>
<dbReference type="PANTHER" id="PTHR38340:SF1">
    <property type="entry name" value="S-LAYER PROTEIN"/>
    <property type="match status" value="1"/>
</dbReference>
<evidence type="ECO:0000256" key="3">
    <source>
        <dbReference type="SAM" id="MobiDB-lite"/>
    </source>
</evidence>
<accession>A0A918TF22</accession>